<dbReference type="EMBL" id="JAPQKI010000004">
    <property type="protein sequence ID" value="KAJ5103456.1"/>
    <property type="molecule type" value="Genomic_DNA"/>
</dbReference>
<evidence type="ECO:0000313" key="2">
    <source>
        <dbReference type="EMBL" id="KAJ5103456.1"/>
    </source>
</evidence>
<feature type="compositionally biased region" description="Acidic residues" evidence="1">
    <location>
        <begin position="41"/>
        <end position="57"/>
    </location>
</feature>
<dbReference type="GeneID" id="81355458"/>
<feature type="region of interest" description="Disordered" evidence="1">
    <location>
        <begin position="741"/>
        <end position="840"/>
    </location>
</feature>
<comment type="caution">
    <text evidence="2">The sequence shown here is derived from an EMBL/GenBank/DDBJ whole genome shotgun (WGS) entry which is preliminary data.</text>
</comment>
<protein>
    <submittedName>
        <fullName evidence="2">Uncharacterized protein</fullName>
    </submittedName>
</protein>
<feature type="region of interest" description="Disordered" evidence="1">
    <location>
        <begin position="26"/>
        <end position="116"/>
    </location>
</feature>
<gene>
    <name evidence="2" type="ORF">N7532_003985</name>
</gene>
<name>A0A9W9KF23_9EURO</name>
<feature type="compositionally biased region" description="Acidic residues" evidence="1">
    <location>
        <begin position="865"/>
        <end position="879"/>
    </location>
</feature>
<organism evidence="2 3">
    <name type="scientific">Penicillium argentinense</name>
    <dbReference type="NCBI Taxonomy" id="1131581"/>
    <lineage>
        <taxon>Eukaryota</taxon>
        <taxon>Fungi</taxon>
        <taxon>Dikarya</taxon>
        <taxon>Ascomycota</taxon>
        <taxon>Pezizomycotina</taxon>
        <taxon>Eurotiomycetes</taxon>
        <taxon>Eurotiomycetidae</taxon>
        <taxon>Eurotiales</taxon>
        <taxon>Aspergillaceae</taxon>
        <taxon>Penicillium</taxon>
    </lineage>
</organism>
<keyword evidence="3" id="KW-1185">Reference proteome</keyword>
<reference evidence="2" key="2">
    <citation type="journal article" date="2023" name="IMA Fungus">
        <title>Comparative genomic study of the Penicillium genus elucidates a diverse pangenome and 15 lateral gene transfer events.</title>
        <authorList>
            <person name="Petersen C."/>
            <person name="Sorensen T."/>
            <person name="Nielsen M.R."/>
            <person name="Sondergaard T.E."/>
            <person name="Sorensen J.L."/>
            <person name="Fitzpatrick D.A."/>
            <person name="Frisvad J.C."/>
            <person name="Nielsen K.L."/>
        </authorList>
    </citation>
    <scope>NUCLEOTIDE SEQUENCE</scope>
    <source>
        <strain evidence="2">IBT 30761</strain>
    </source>
</reference>
<dbReference type="OrthoDB" id="4159838at2759"/>
<feature type="compositionally biased region" description="Basic residues" evidence="1">
    <location>
        <begin position="82"/>
        <end position="103"/>
    </location>
</feature>
<evidence type="ECO:0000313" key="3">
    <source>
        <dbReference type="Proteomes" id="UP001149074"/>
    </source>
</evidence>
<feature type="region of interest" description="Disordered" evidence="1">
    <location>
        <begin position="856"/>
        <end position="879"/>
    </location>
</feature>
<feature type="compositionally biased region" description="Polar residues" evidence="1">
    <location>
        <begin position="799"/>
        <end position="811"/>
    </location>
</feature>
<sequence>MAPAKVPATAKWAKRILRPLTSIHRRLKKHNQVQPFPSPEQNEETDDDFFLESDVPTDDARAGSNPGSDADDADPKWIPGKKISKRRLKHKFSNRGGNPRKRTLVSAQSPQTNSTLPGAIELATPLITGTIMQAPTNLQAQNPIQQPNFGNVQESSHTKRPGQAWQQFLDDIGDPDFKNIMQNFDRTLKDFLENTRVPRHDRGARSLLSMTLRHLPRVIAEAQEELNETVAVEEQNKDLCDECYTDLENHYACGKPAWEPLREAVRAQGIWTISDLIRKKWIKEPVACALIQTCQNRDPEIFEELLSLVLSKTRTVWNYPRWTKLPSPSFTDPIGLLHKYGACVSNKPNHSYVFDELTKLLVSGTMTPEWMATNVWVDWMKKAVITSSVQDDDFHAACQLIRTVLYLASDVQRAAKPIRHPPRPLARDLGPPRARRAAYTVNDWVPPGVREDEPCPVRVTEALSNQCTSVLAAFCGMHISRSRAPGSEARNDQGVIKTAAGDFISRLCSEANSELNSRSSTTEGFTKHQLIRRGCILLADCLVKCNDAILARDEELILAAAPEVEELSGNLSAPELVKDMSSFVRRSLRYFGGATLGSGQATSDQAPPERRLEDQSLEERDPYLQWLKNLERSRETRRMISRLAHLADAAHTPKFFTLVTKVAVEAAMQFAEETHDQDDHDWAIEVQEAVIELQRQKDTNLDTTNDSFRYEESIGEWVARTPATKQNAGPKVIIRGRRSMAAMPPCSSNSSSPESESSANPSRSQTPSSSPTTPSQTGKERRVEAVDDSPIRPAKRMMTRSNTSLNSLIMPSSSRRKRSAEEAESSATRPAKRPRPMSSMYGGRVEVVIINHQQSTAPPRGVIGEDIEEEESDDELSFL</sequence>
<accession>A0A9W9KF23</accession>
<dbReference type="Proteomes" id="UP001149074">
    <property type="component" value="Unassembled WGS sequence"/>
</dbReference>
<reference evidence="2" key="1">
    <citation type="submission" date="2022-11" db="EMBL/GenBank/DDBJ databases">
        <authorList>
            <person name="Petersen C."/>
        </authorList>
    </citation>
    <scope>NUCLEOTIDE SEQUENCE</scope>
    <source>
        <strain evidence="2">IBT 30761</strain>
    </source>
</reference>
<feature type="compositionally biased region" description="Low complexity" evidence="1">
    <location>
        <begin position="741"/>
        <end position="777"/>
    </location>
</feature>
<dbReference type="AlphaFoldDB" id="A0A9W9KF23"/>
<dbReference type="RefSeq" id="XP_056476836.1">
    <property type="nucleotide sequence ID" value="XM_056616479.1"/>
</dbReference>
<evidence type="ECO:0000256" key="1">
    <source>
        <dbReference type="SAM" id="MobiDB-lite"/>
    </source>
</evidence>
<feature type="compositionally biased region" description="Polar residues" evidence="1">
    <location>
        <begin position="105"/>
        <end position="116"/>
    </location>
</feature>
<proteinExistence type="predicted"/>